<evidence type="ECO:0000313" key="1">
    <source>
        <dbReference type="EMBL" id="MDT0411049.1"/>
    </source>
</evidence>
<name>A0ABU2R4P3_9ACTN</name>
<dbReference type="NCBIfam" id="TIGR01558">
    <property type="entry name" value="sm_term_P27"/>
    <property type="match status" value="1"/>
</dbReference>
<evidence type="ECO:0000313" key="2">
    <source>
        <dbReference type="Proteomes" id="UP001183610"/>
    </source>
</evidence>
<organism evidence="1 2">
    <name type="scientific">Streptomyces evansiae</name>
    <dbReference type="NCBI Taxonomy" id="3075535"/>
    <lineage>
        <taxon>Bacteria</taxon>
        <taxon>Bacillati</taxon>
        <taxon>Actinomycetota</taxon>
        <taxon>Actinomycetes</taxon>
        <taxon>Kitasatosporales</taxon>
        <taxon>Streptomycetaceae</taxon>
        <taxon>Streptomyces</taxon>
    </lineage>
</organism>
<comment type="caution">
    <text evidence="1">The sequence shown here is derived from an EMBL/GenBank/DDBJ whole genome shotgun (WGS) entry which is preliminary data.</text>
</comment>
<reference evidence="2" key="1">
    <citation type="submission" date="2023-07" db="EMBL/GenBank/DDBJ databases">
        <title>30 novel species of actinomycetes from the DSMZ collection.</title>
        <authorList>
            <person name="Nouioui I."/>
        </authorList>
    </citation>
    <scope>NUCLEOTIDE SEQUENCE [LARGE SCALE GENOMIC DNA]</scope>
    <source>
        <strain evidence="2">DSM 41979</strain>
    </source>
</reference>
<dbReference type="RefSeq" id="WP_234009507.1">
    <property type="nucleotide sequence ID" value="NZ_JAVRET010000042.1"/>
</dbReference>
<sequence length="167" mass="18407">MTLADPWRKKPALQIVREGNPGKRAAPDTVAVPPAQMIEPDWQETFRTVESPEQETVNARCRSVASAEWRRVVPVLALTVGLGDVDASLVKDYCVAVARIDQCERELSEHGLMLRGERGWQKNGAATIAGQYRVQVARYIRELGLSPSARTGLAAPEPADDDSDLWD</sequence>
<keyword evidence="2" id="KW-1185">Reference proteome</keyword>
<gene>
    <name evidence="1" type="ORF">RM698_18590</name>
</gene>
<dbReference type="Pfam" id="PF05119">
    <property type="entry name" value="Terminase_4"/>
    <property type="match status" value="1"/>
</dbReference>
<accession>A0ABU2R4P3</accession>
<dbReference type="Proteomes" id="UP001183610">
    <property type="component" value="Unassembled WGS sequence"/>
</dbReference>
<dbReference type="InterPro" id="IPR006448">
    <property type="entry name" value="Phage_term_ssu_P27"/>
</dbReference>
<dbReference type="EMBL" id="JAVRET010000042">
    <property type="protein sequence ID" value="MDT0411049.1"/>
    <property type="molecule type" value="Genomic_DNA"/>
</dbReference>
<protein>
    <submittedName>
        <fullName evidence="1">Phage terminase small subunit P27 family</fullName>
    </submittedName>
</protein>
<proteinExistence type="predicted"/>